<dbReference type="Proteomes" id="UP001059041">
    <property type="component" value="Linkage Group LG16"/>
</dbReference>
<evidence type="ECO:0008006" key="3">
    <source>
        <dbReference type="Google" id="ProtNLM"/>
    </source>
</evidence>
<dbReference type="AlphaFoldDB" id="A0A9W7TH21"/>
<comment type="caution">
    <text evidence="1">The sequence shown here is derived from an EMBL/GenBank/DDBJ whole genome shotgun (WGS) entry which is preliminary data.</text>
</comment>
<keyword evidence="2" id="KW-1185">Reference proteome</keyword>
<sequence>MNSHLKSLLPLLSVVWIEPDTENETYSSISVDEEIQFGYAVLEDHTILDDTLPMDPVQIVQEKPQATKLKLRRGNVFQDLNAAFTDGLVFLSDSLVEIEMVLPNGSTEKGEDNGGILRDALSEYWGTFVMKYTTGNTLKVPMTRHDMKDEWENVAKVTVLGYNTVQYFPIVLAKPFLCHCLGLTINEDELFTAFLEIIPQEEKQLVEEAMRDFTSVSEGEEWIEFLEAHNVKLLITENNARQILLDVAHKEIVQDPAYIAECWGPVLKNLKLPSGGLNELMISLTPTARKVVAILQYETLNNRECQIMDYIKRFIKSCSDVRLRKFLRFCTGD</sequence>
<evidence type="ECO:0000313" key="2">
    <source>
        <dbReference type="Proteomes" id="UP001059041"/>
    </source>
</evidence>
<dbReference type="EMBL" id="JAFHDT010000016">
    <property type="protein sequence ID" value="KAI7798583.1"/>
    <property type="molecule type" value="Genomic_DNA"/>
</dbReference>
<name>A0A9W7TH21_TRIRA</name>
<accession>A0A9W7TH21</accession>
<reference evidence="1" key="1">
    <citation type="submission" date="2021-02" db="EMBL/GenBank/DDBJ databases">
        <title>Comparative genomics reveals that relaxation of natural selection precedes convergent phenotypic evolution of cavefish.</title>
        <authorList>
            <person name="Peng Z."/>
        </authorList>
    </citation>
    <scope>NUCLEOTIDE SEQUENCE</scope>
    <source>
        <tissue evidence="1">Muscle</tissue>
    </source>
</reference>
<organism evidence="1 2">
    <name type="scientific">Triplophysa rosa</name>
    <name type="common">Cave loach</name>
    <dbReference type="NCBI Taxonomy" id="992332"/>
    <lineage>
        <taxon>Eukaryota</taxon>
        <taxon>Metazoa</taxon>
        <taxon>Chordata</taxon>
        <taxon>Craniata</taxon>
        <taxon>Vertebrata</taxon>
        <taxon>Euteleostomi</taxon>
        <taxon>Actinopterygii</taxon>
        <taxon>Neopterygii</taxon>
        <taxon>Teleostei</taxon>
        <taxon>Ostariophysi</taxon>
        <taxon>Cypriniformes</taxon>
        <taxon>Nemacheilidae</taxon>
        <taxon>Triplophysa</taxon>
    </lineage>
</organism>
<gene>
    <name evidence="1" type="ORF">IRJ41_007990</name>
</gene>
<proteinExistence type="predicted"/>
<evidence type="ECO:0000313" key="1">
    <source>
        <dbReference type="EMBL" id="KAI7798583.1"/>
    </source>
</evidence>
<protein>
    <recommendedName>
        <fullName evidence="3">HECT domain-containing protein</fullName>
    </recommendedName>
</protein>